<evidence type="ECO:0000256" key="4">
    <source>
        <dbReference type="ARBA" id="ARBA00022793"/>
    </source>
</evidence>
<feature type="binding site" evidence="9 11">
    <location>
        <position position="188"/>
    </location>
    <ligand>
        <name>substrate</name>
    </ligand>
</feature>
<comment type="pathway">
    <text evidence="2 9 12">Pyrimidine metabolism; UMP biosynthesis via de novo pathway; UMP from orotate: step 2/2.</text>
</comment>
<dbReference type="InterPro" id="IPR011060">
    <property type="entry name" value="RibuloseP-bd_barrel"/>
</dbReference>
<dbReference type="GO" id="GO:0004590">
    <property type="term" value="F:orotidine-5'-phosphate decarboxylase activity"/>
    <property type="evidence" value="ECO:0007669"/>
    <property type="project" value="UniProtKB-UniRule"/>
</dbReference>
<evidence type="ECO:0000256" key="7">
    <source>
        <dbReference type="ARBA" id="ARBA00049157"/>
    </source>
</evidence>
<comment type="catalytic activity">
    <reaction evidence="7 9 12">
        <text>orotidine 5'-phosphate + H(+) = UMP + CO2</text>
        <dbReference type="Rhea" id="RHEA:11596"/>
        <dbReference type="ChEBI" id="CHEBI:15378"/>
        <dbReference type="ChEBI" id="CHEBI:16526"/>
        <dbReference type="ChEBI" id="CHEBI:57538"/>
        <dbReference type="ChEBI" id="CHEBI:57865"/>
        <dbReference type="EC" id="4.1.1.23"/>
    </reaction>
</comment>
<dbReference type="InterPro" id="IPR047596">
    <property type="entry name" value="OMPdecase_bac"/>
</dbReference>
<gene>
    <name evidence="9 14" type="primary">pyrF</name>
    <name evidence="14" type="ORF">PXH66_11500</name>
</gene>
<evidence type="ECO:0000256" key="2">
    <source>
        <dbReference type="ARBA" id="ARBA00004861"/>
    </source>
</evidence>
<dbReference type="EC" id="4.1.1.23" evidence="9"/>
<keyword evidence="15" id="KW-1185">Reference proteome</keyword>
<feature type="binding site" evidence="9 11">
    <location>
        <position position="208"/>
    </location>
    <ligand>
        <name>substrate</name>
    </ligand>
</feature>
<comment type="function">
    <text evidence="1 9">Catalyzes the decarboxylation of orotidine 5'-monophosphate (OMP) to uridine 5'-monophosphate (UMP).</text>
</comment>
<dbReference type="PANTHER" id="PTHR32119">
    <property type="entry name" value="OROTIDINE 5'-PHOSPHATE DECARBOXYLASE"/>
    <property type="match status" value="1"/>
</dbReference>
<dbReference type="Gene3D" id="3.20.20.70">
    <property type="entry name" value="Aldolase class I"/>
    <property type="match status" value="1"/>
</dbReference>
<sequence>MPTQLILALDVPSRDVARPLLRQLSGSLPWVKVGLQMFTAYGPDWVKEVADQGFNVFLDLKLHDIPNTVAKSVESLSALPIGMLTLHTAGGRVMMAAAREAQLATKPHLQLLGVTVLTSMDATGLGEIGCGEDAAAQVSRLAHLGSASGLTGFVCSPLEVGMLSQSLPAGTQLVTPGVRPVGADVGDQSRIMTPGDAARAGSTHIVVGRPILKAPDPAAAAHAIMAELEAAG</sequence>
<evidence type="ECO:0000256" key="12">
    <source>
        <dbReference type="RuleBase" id="RU000512"/>
    </source>
</evidence>
<dbReference type="Pfam" id="PF00215">
    <property type="entry name" value="OMPdecase"/>
    <property type="match status" value="1"/>
</dbReference>
<dbReference type="GO" id="GO:0044205">
    <property type="term" value="P:'de novo' UMP biosynthetic process"/>
    <property type="evidence" value="ECO:0007669"/>
    <property type="project" value="UniProtKB-UniRule"/>
</dbReference>
<dbReference type="InterPro" id="IPR001754">
    <property type="entry name" value="OMPdeCOase_dom"/>
</dbReference>
<dbReference type="NCBIfam" id="TIGR01740">
    <property type="entry name" value="pyrF"/>
    <property type="match status" value="1"/>
</dbReference>
<evidence type="ECO:0000256" key="3">
    <source>
        <dbReference type="ARBA" id="ARBA00011738"/>
    </source>
</evidence>
<dbReference type="Proteomes" id="UP001218638">
    <property type="component" value="Chromosome"/>
</dbReference>
<dbReference type="EMBL" id="CP119075">
    <property type="protein sequence ID" value="WED67475.1"/>
    <property type="molecule type" value="Genomic_DNA"/>
</dbReference>
<dbReference type="NCBIfam" id="NF001273">
    <property type="entry name" value="PRK00230.1"/>
    <property type="match status" value="1"/>
</dbReference>
<organism evidence="14 15">
    <name type="scientific">Synoicihabitans lomoniglobus</name>
    <dbReference type="NCBI Taxonomy" id="2909285"/>
    <lineage>
        <taxon>Bacteria</taxon>
        <taxon>Pseudomonadati</taxon>
        <taxon>Verrucomicrobiota</taxon>
        <taxon>Opitutia</taxon>
        <taxon>Opitutales</taxon>
        <taxon>Opitutaceae</taxon>
        <taxon>Synoicihabitans</taxon>
    </lineage>
</organism>
<feature type="binding site" evidence="9 11">
    <location>
        <position position="32"/>
    </location>
    <ligand>
        <name>substrate</name>
    </ligand>
</feature>
<name>A0AAF0CSY1_9BACT</name>
<evidence type="ECO:0000259" key="13">
    <source>
        <dbReference type="SMART" id="SM00934"/>
    </source>
</evidence>
<dbReference type="PANTHER" id="PTHR32119:SF2">
    <property type="entry name" value="OROTIDINE 5'-PHOSPHATE DECARBOXYLASE"/>
    <property type="match status" value="1"/>
</dbReference>
<feature type="binding site" evidence="9">
    <location>
        <begin position="59"/>
        <end position="68"/>
    </location>
    <ligand>
        <name>substrate</name>
    </ligand>
</feature>
<feature type="binding site" evidence="9 11">
    <location>
        <position position="10"/>
    </location>
    <ligand>
        <name>substrate</name>
    </ligand>
</feature>
<dbReference type="KEGG" id="slom:PXH66_11500"/>
<feature type="binding site" evidence="9 11">
    <location>
        <position position="179"/>
    </location>
    <ligand>
        <name>substrate</name>
    </ligand>
</feature>
<dbReference type="CDD" id="cd04725">
    <property type="entry name" value="OMP_decarboxylase_like"/>
    <property type="match status" value="1"/>
</dbReference>
<dbReference type="FunFam" id="3.20.20.70:FF:000015">
    <property type="entry name" value="Orotidine 5'-phosphate decarboxylase"/>
    <property type="match status" value="1"/>
</dbReference>
<dbReference type="RefSeq" id="WP_330931630.1">
    <property type="nucleotide sequence ID" value="NZ_CP119075.1"/>
</dbReference>
<dbReference type="PROSITE" id="PS00156">
    <property type="entry name" value="OMPDECASE"/>
    <property type="match status" value="1"/>
</dbReference>
<evidence type="ECO:0000256" key="1">
    <source>
        <dbReference type="ARBA" id="ARBA00002356"/>
    </source>
</evidence>
<evidence type="ECO:0000256" key="8">
    <source>
        <dbReference type="ARBA" id="ARBA00061012"/>
    </source>
</evidence>
<keyword evidence="4 9" id="KW-0210">Decarboxylase</keyword>
<comment type="similarity">
    <text evidence="8 9">Belongs to the OMP decarboxylase family. Type 1 subfamily.</text>
</comment>
<dbReference type="AlphaFoldDB" id="A0AAF0CSY1"/>
<dbReference type="InterPro" id="IPR018089">
    <property type="entry name" value="OMPdecase_AS"/>
</dbReference>
<evidence type="ECO:0000256" key="9">
    <source>
        <dbReference type="HAMAP-Rule" id="MF_01200"/>
    </source>
</evidence>
<evidence type="ECO:0000313" key="14">
    <source>
        <dbReference type="EMBL" id="WED67475.1"/>
    </source>
</evidence>
<evidence type="ECO:0000256" key="5">
    <source>
        <dbReference type="ARBA" id="ARBA00022975"/>
    </source>
</evidence>
<evidence type="ECO:0000256" key="10">
    <source>
        <dbReference type="PIRSR" id="PIRSR614732-1"/>
    </source>
</evidence>
<dbReference type="SMART" id="SM00934">
    <property type="entry name" value="OMPdecase"/>
    <property type="match status" value="1"/>
</dbReference>
<feature type="active site" description="For OMPdecase activity" evidence="10">
    <location>
        <position position="64"/>
    </location>
</feature>
<protein>
    <recommendedName>
        <fullName evidence="9">Orotidine 5'-phosphate decarboxylase</fullName>
        <ecNumber evidence="9">4.1.1.23</ecNumber>
    </recommendedName>
    <alternativeName>
        <fullName evidence="9">OMP decarboxylase</fullName>
        <shortName evidence="9">OMPDCase</shortName>
        <shortName evidence="9">OMPdecase</shortName>
    </alternativeName>
</protein>
<keyword evidence="6 9" id="KW-0456">Lyase</keyword>
<comment type="subunit">
    <text evidence="3 9">Homodimer.</text>
</comment>
<dbReference type="InterPro" id="IPR014732">
    <property type="entry name" value="OMPdecase"/>
</dbReference>
<dbReference type="GO" id="GO:0005829">
    <property type="term" value="C:cytosol"/>
    <property type="evidence" value="ECO:0007669"/>
    <property type="project" value="TreeGrafter"/>
</dbReference>
<feature type="active site" description="Proton donor" evidence="9">
    <location>
        <position position="61"/>
    </location>
</feature>
<feature type="active site" description="For OMPdecase activity" evidence="10">
    <location>
        <position position="59"/>
    </location>
</feature>
<feature type="binding site" evidence="9 11">
    <location>
        <position position="209"/>
    </location>
    <ligand>
        <name>substrate</name>
    </ligand>
</feature>
<dbReference type="HAMAP" id="MF_01200_B">
    <property type="entry name" value="OMPdecase_type1_B"/>
    <property type="match status" value="1"/>
</dbReference>
<dbReference type="GO" id="GO:0006207">
    <property type="term" value="P:'de novo' pyrimidine nucleobase biosynthetic process"/>
    <property type="evidence" value="ECO:0007669"/>
    <property type="project" value="InterPro"/>
</dbReference>
<keyword evidence="5 9" id="KW-0665">Pyrimidine biosynthesis</keyword>
<evidence type="ECO:0000256" key="6">
    <source>
        <dbReference type="ARBA" id="ARBA00023239"/>
    </source>
</evidence>
<feature type="domain" description="Orotidine 5'-phosphate decarboxylase" evidence="13">
    <location>
        <begin position="4"/>
        <end position="224"/>
    </location>
</feature>
<evidence type="ECO:0000256" key="11">
    <source>
        <dbReference type="PIRSR" id="PIRSR614732-2"/>
    </source>
</evidence>
<evidence type="ECO:0000313" key="15">
    <source>
        <dbReference type="Proteomes" id="UP001218638"/>
    </source>
</evidence>
<dbReference type="SUPFAM" id="SSF51366">
    <property type="entry name" value="Ribulose-phoshate binding barrel"/>
    <property type="match status" value="1"/>
</dbReference>
<proteinExistence type="inferred from homology"/>
<dbReference type="InterPro" id="IPR013785">
    <property type="entry name" value="Aldolase_TIM"/>
</dbReference>
<accession>A0AAF0CSY1</accession>
<feature type="binding site" evidence="9 11">
    <location>
        <position position="118"/>
    </location>
    <ligand>
        <name>substrate</name>
    </ligand>
</feature>
<reference evidence="14" key="1">
    <citation type="submission" date="2023-03" db="EMBL/GenBank/DDBJ databases">
        <title>Lomoglobus Profundus gen. nov., sp. nov., a novel member of the phylum Verrucomicrobia, isolated from deep-marine sediment of South China Sea.</title>
        <authorList>
            <person name="Ahmad T."/>
            <person name="Ishaq S.E."/>
            <person name="Wang F."/>
        </authorList>
    </citation>
    <scope>NUCLEOTIDE SEQUENCE</scope>
    <source>
        <strain evidence="14">LMO-M01</strain>
    </source>
</reference>
<feature type="active site" description="For OMPdecase activity" evidence="10">
    <location>
        <position position="61"/>
    </location>
</feature>